<dbReference type="Pfam" id="PF16192">
    <property type="entry name" value="PMT_4TMC"/>
    <property type="match status" value="1"/>
</dbReference>
<proteinExistence type="inferred from homology"/>
<feature type="transmembrane region" description="Helical" evidence="10">
    <location>
        <begin position="278"/>
        <end position="295"/>
    </location>
</feature>
<evidence type="ECO:0000313" key="14">
    <source>
        <dbReference type="EMBL" id="SFA96090.1"/>
    </source>
</evidence>
<dbReference type="EMBL" id="FOKA01000004">
    <property type="protein sequence ID" value="SFA96090.1"/>
    <property type="molecule type" value="Genomic_DNA"/>
</dbReference>
<feature type="transmembrane region" description="Helical" evidence="10">
    <location>
        <begin position="483"/>
        <end position="500"/>
    </location>
</feature>
<dbReference type="UniPathway" id="UPA00378"/>
<dbReference type="GO" id="GO:0005886">
    <property type="term" value="C:plasma membrane"/>
    <property type="evidence" value="ECO:0007669"/>
    <property type="project" value="UniProtKB-SubCell"/>
</dbReference>
<feature type="transmembrane region" description="Helical" evidence="10">
    <location>
        <begin position="301"/>
        <end position="318"/>
    </location>
</feature>
<feature type="transmembrane region" description="Helical" evidence="10">
    <location>
        <begin position="338"/>
        <end position="359"/>
    </location>
</feature>
<evidence type="ECO:0000256" key="1">
    <source>
        <dbReference type="ARBA" id="ARBA00004127"/>
    </source>
</evidence>
<dbReference type="OrthoDB" id="9776737at2"/>
<keyword evidence="7 10" id="KW-1133">Transmembrane helix</keyword>
<dbReference type="Proteomes" id="UP000199012">
    <property type="component" value="Unassembled WGS sequence"/>
</dbReference>
<protein>
    <recommendedName>
        <fullName evidence="9 10">Polyprenol-phosphate-mannose--protein mannosyltransferase</fullName>
        <ecNumber evidence="10">2.4.1.-</ecNumber>
    </recommendedName>
</protein>
<keyword evidence="15" id="KW-1185">Reference proteome</keyword>
<comment type="subcellular location">
    <subcellularLocation>
        <location evidence="10">Cell membrane</location>
    </subcellularLocation>
    <subcellularLocation>
        <location evidence="1">Endomembrane system</location>
        <topology evidence="1">Multi-pass membrane protein</topology>
    </subcellularLocation>
</comment>
<comment type="pathway">
    <text evidence="2 10">Protein modification; protein glycosylation.</text>
</comment>
<dbReference type="EC" id="2.4.1.-" evidence="10"/>
<evidence type="ECO:0000256" key="2">
    <source>
        <dbReference type="ARBA" id="ARBA00004922"/>
    </source>
</evidence>
<evidence type="ECO:0000256" key="6">
    <source>
        <dbReference type="ARBA" id="ARBA00022692"/>
    </source>
</evidence>
<feature type="transmembrane region" description="Helical" evidence="10">
    <location>
        <begin position="204"/>
        <end position="225"/>
    </location>
</feature>
<keyword evidence="4 10" id="KW-0328">Glycosyltransferase</keyword>
<keyword evidence="5 10" id="KW-0808">Transferase</keyword>
<dbReference type="STRING" id="988821.SAMN05421867_104133"/>
<keyword evidence="8 10" id="KW-0472">Membrane</keyword>
<accession>A0A1I0X6W3</accession>
<dbReference type="GO" id="GO:0004169">
    <property type="term" value="F:dolichyl-phosphate-mannose-protein mannosyltransferase activity"/>
    <property type="evidence" value="ECO:0007669"/>
    <property type="project" value="UniProtKB-UniRule"/>
</dbReference>
<dbReference type="AlphaFoldDB" id="A0A1I0X6W3"/>
<evidence type="ECO:0000256" key="7">
    <source>
        <dbReference type="ARBA" id="ARBA00022989"/>
    </source>
</evidence>
<feature type="transmembrane region" description="Helical" evidence="10">
    <location>
        <begin position="506"/>
        <end position="525"/>
    </location>
</feature>
<dbReference type="PANTHER" id="PTHR10050">
    <property type="entry name" value="DOLICHYL-PHOSPHATE-MANNOSE--PROTEIN MANNOSYLTRANSFERASE"/>
    <property type="match status" value="1"/>
</dbReference>
<feature type="transmembrane region" description="Helical" evidence="10">
    <location>
        <begin position="179"/>
        <end position="197"/>
    </location>
</feature>
<evidence type="ECO:0000256" key="4">
    <source>
        <dbReference type="ARBA" id="ARBA00022676"/>
    </source>
</evidence>
<evidence type="ECO:0000256" key="3">
    <source>
        <dbReference type="ARBA" id="ARBA00007222"/>
    </source>
</evidence>
<feature type="domain" description="ArnT-like N-terminal" evidence="12">
    <location>
        <begin position="179"/>
        <end position="325"/>
    </location>
</feature>
<organism evidence="14 15">
    <name type="scientific">Cellulomonas marina</name>
    <dbReference type="NCBI Taxonomy" id="988821"/>
    <lineage>
        <taxon>Bacteria</taxon>
        <taxon>Bacillati</taxon>
        <taxon>Actinomycetota</taxon>
        <taxon>Actinomycetes</taxon>
        <taxon>Micrococcales</taxon>
        <taxon>Cellulomonadaceae</taxon>
        <taxon>Cellulomonas</taxon>
    </lineage>
</organism>
<keyword evidence="10" id="KW-1003">Cell membrane</keyword>
<feature type="transmembrane region" description="Helical" evidence="10">
    <location>
        <begin position="546"/>
        <end position="569"/>
    </location>
</feature>
<evidence type="ECO:0000313" key="15">
    <source>
        <dbReference type="Proteomes" id="UP000199012"/>
    </source>
</evidence>
<dbReference type="GO" id="GO:0012505">
    <property type="term" value="C:endomembrane system"/>
    <property type="evidence" value="ECO:0007669"/>
    <property type="project" value="UniProtKB-SubCell"/>
</dbReference>
<evidence type="ECO:0000256" key="11">
    <source>
        <dbReference type="SAM" id="MobiDB-lite"/>
    </source>
</evidence>
<feature type="compositionally biased region" description="Basic and acidic residues" evidence="11">
    <location>
        <begin position="25"/>
        <end position="34"/>
    </location>
</feature>
<feature type="region of interest" description="Disordered" evidence="11">
    <location>
        <begin position="1"/>
        <end position="58"/>
    </location>
</feature>
<comment type="similarity">
    <text evidence="3 10">Belongs to the glycosyltransferase 39 family.</text>
</comment>
<feature type="transmembrane region" description="Helical" evidence="10">
    <location>
        <begin position="231"/>
        <end position="249"/>
    </location>
</feature>
<evidence type="ECO:0000259" key="13">
    <source>
        <dbReference type="Pfam" id="PF16192"/>
    </source>
</evidence>
<keyword evidence="6 10" id="KW-0812">Transmembrane</keyword>
<feature type="transmembrane region" description="Helical" evidence="10">
    <location>
        <begin position="459"/>
        <end position="476"/>
    </location>
</feature>
<reference evidence="15" key="1">
    <citation type="submission" date="2016-10" db="EMBL/GenBank/DDBJ databases">
        <authorList>
            <person name="Varghese N."/>
            <person name="Submissions S."/>
        </authorList>
    </citation>
    <scope>NUCLEOTIDE SEQUENCE [LARGE SCALE GENOMIC DNA]</scope>
    <source>
        <strain evidence="15">CGMCC 4.6945</strain>
    </source>
</reference>
<dbReference type="InterPro" id="IPR027005">
    <property type="entry name" value="PMT-like"/>
</dbReference>
<dbReference type="RefSeq" id="WP_090031530.1">
    <property type="nucleotide sequence ID" value="NZ_BONM01000010.1"/>
</dbReference>
<evidence type="ECO:0000256" key="8">
    <source>
        <dbReference type="ARBA" id="ARBA00023136"/>
    </source>
</evidence>
<evidence type="ECO:0000256" key="10">
    <source>
        <dbReference type="RuleBase" id="RU367007"/>
    </source>
</evidence>
<evidence type="ECO:0000259" key="12">
    <source>
        <dbReference type="Pfam" id="PF02366"/>
    </source>
</evidence>
<evidence type="ECO:0000256" key="5">
    <source>
        <dbReference type="ARBA" id="ARBA00022679"/>
    </source>
</evidence>
<comment type="function">
    <text evidence="10">Protein O-mannosyltransferase that catalyzes the transfer of a single mannose residue from a polyprenol phospho-mannosyl lipidic donor to the hydroxyl group of selected serine and threonine residues in acceptor proteins.</text>
</comment>
<sequence>MPDETPGPAGPWEPTPARASAPTDPDERAAEHDGAAVGTAVEATGSGADTPVEPDPVPTRDRLLLRLLGPATLALGSTHRDRVLGWVGPLAVTALAAVLRLWHLGTPDSLVFDETYYVKDGYALTQLGYEGQWGEDPNPSFEAGDTSGLSTAGEYVVHPPVGKWLIGLGIRLGGVEHPWAWRLSAAVAGVLAVLVLARVARRLLASTALGTLAGLLLAVDGMAIVFSRTSLLDGFLMLFLLCGFGCLVVDREVARRRLADRADAVLDAGGRLGLGPRLGFRGWRLAAAVLLGLAVATKWSALWFVALFGLMTVLWDALARRAVGVRAWAWAGVWRDGVVASLVVVGTTVAVYVASWSGWLLTAGGYGRQWAADHPGEGLTWLPEGLRSLVQYHVQMWSFHTGLTTPHTYQAHPLGWLVQWRPTLFFYDQDLVALSPQDALAACGAERCTSAVTSLGNPLTWWLGTAACVVALVLLLRWRDWRAGAALAGVAAGWLPWFAYSHRTIFAFYAIALLPFLVLVLVHVLGVAVGPRPAPDETAAARSRRLVVRVVAGLVVLVVAVSAFFYPVWTAWTVPFSFWHWHVWMPGWT</sequence>
<dbReference type="InterPro" id="IPR032421">
    <property type="entry name" value="PMT_4TMC"/>
</dbReference>
<evidence type="ECO:0000256" key="9">
    <source>
        <dbReference type="ARBA" id="ARBA00093617"/>
    </source>
</evidence>
<dbReference type="PANTHER" id="PTHR10050:SF46">
    <property type="entry name" value="PROTEIN O-MANNOSYL-TRANSFERASE 2"/>
    <property type="match status" value="1"/>
</dbReference>
<feature type="compositionally biased region" description="Low complexity" evidence="11">
    <location>
        <begin position="35"/>
        <end position="48"/>
    </location>
</feature>
<dbReference type="InterPro" id="IPR003342">
    <property type="entry name" value="ArnT-like_N"/>
</dbReference>
<feature type="domain" description="Protein O-mannosyl-transferase C-terminal four TM" evidence="13">
    <location>
        <begin position="387"/>
        <end position="588"/>
    </location>
</feature>
<name>A0A1I0X6W3_9CELL</name>
<gene>
    <name evidence="14" type="ORF">SAMN05421867_104133</name>
</gene>
<dbReference type="Pfam" id="PF02366">
    <property type="entry name" value="PMT"/>
    <property type="match status" value="1"/>
</dbReference>